<reference evidence="8" key="1">
    <citation type="submission" date="2017-10" db="EMBL/GenBank/DDBJ databases">
        <title>Rapid genome shrinkage in a self-fertile nematode reveals novel sperm competition proteins.</title>
        <authorList>
            <person name="Yin D."/>
            <person name="Schwarz E.M."/>
            <person name="Thomas C.G."/>
            <person name="Felde R.L."/>
            <person name="Korf I.F."/>
            <person name="Cutter A.D."/>
            <person name="Schartner C.M."/>
            <person name="Ralston E.J."/>
            <person name="Meyer B.J."/>
            <person name="Haag E.S."/>
        </authorList>
    </citation>
    <scope>NUCLEOTIDE SEQUENCE [LARGE SCALE GENOMIC DNA]</scope>
    <source>
        <strain evidence="8">JU1422</strain>
    </source>
</reference>
<sequence length="621" mass="68181">MQIEFCDVFDCLHCYYIAEVGSNMTTADDLFGDVEMGTLISCPVCRDTFNLNERCPLNIPCGHTVCTQCSNSLLPHTGAPVMMCPVCRKKHIGQIQNGVCRFPFPKNFQLLEVIEKVVSLKQRADKTRAERRSVKCMDCKKTFADDMCTTCSCVLIHSNNDFDFLGRATNKLICVSCVQDQHKNHDVKPMEAVKMASDNRHQINQLMSAAERAKNKIEGAKISLNNCLDELNQVCGIVDQLLTSVKEHSKNGNLMCLTSKSTAKIKLLEKNASDIAKSAHKEATSLGMESAALQELLSRTNNRVSETGLRPPGDRRPPIPDNRRPAQQNPVAARDAVPVAPVAEQGVAQPPPVNVGLIRAEAAEPEAPPMEEDADVDILIRIRDDAQREGQVREIMEQLIRENPDAAPVGGAFQVPNGERIDERFNGLVQGVFHFLDDMVAREPNNGQGAADGNADNDQLLDEIVLLERDNRNENRPHLVRRRIQVRFQIQNEQPQNEEARNEDPVPMDVRDDDEVIIVGPVIPDAPGEAVVRRGRGRPPGGAARAREEQAVAGGNGARRGAAAVARGNAARRGAAPAAGRNIAGRRAAPVAGGNIARRRGRPARHNPINQDLRGGRRNRR</sequence>
<keyword evidence="8" id="KW-1185">Reference proteome</keyword>
<dbReference type="STRING" id="1611254.A0A2G5VI18"/>
<dbReference type="PANTHER" id="PTHR25462:SF305">
    <property type="entry name" value="RING-TYPE DOMAIN-CONTAINING PROTEIN"/>
    <property type="match status" value="1"/>
</dbReference>
<proteinExistence type="predicted"/>
<feature type="coiled-coil region" evidence="4">
    <location>
        <begin position="203"/>
        <end position="230"/>
    </location>
</feature>
<feature type="domain" description="RING-type" evidence="6">
    <location>
        <begin position="42"/>
        <end position="88"/>
    </location>
</feature>
<keyword evidence="2" id="KW-0862">Zinc</keyword>
<keyword evidence="1 3" id="KW-0479">Metal-binding</keyword>
<dbReference type="GO" id="GO:0005654">
    <property type="term" value="C:nucleoplasm"/>
    <property type="evidence" value="ECO:0007669"/>
    <property type="project" value="TreeGrafter"/>
</dbReference>
<evidence type="ECO:0000313" key="7">
    <source>
        <dbReference type="EMBL" id="PIC51377.1"/>
    </source>
</evidence>
<evidence type="ECO:0000256" key="1">
    <source>
        <dbReference type="ARBA" id="ARBA00022771"/>
    </source>
</evidence>
<evidence type="ECO:0000256" key="2">
    <source>
        <dbReference type="ARBA" id="ARBA00022833"/>
    </source>
</evidence>
<dbReference type="Proteomes" id="UP000230233">
    <property type="component" value="Chromosome I"/>
</dbReference>
<keyword evidence="4" id="KW-0175">Coiled coil</keyword>
<gene>
    <name evidence="7" type="primary">Cnig_chr_I.g1909</name>
    <name evidence="7" type="ORF">B9Z55_001909</name>
</gene>
<dbReference type="PROSITE" id="PS50089">
    <property type="entry name" value="ZF_RING_2"/>
    <property type="match status" value="1"/>
</dbReference>
<dbReference type="EMBL" id="PDUG01000001">
    <property type="protein sequence ID" value="PIC51377.1"/>
    <property type="molecule type" value="Genomic_DNA"/>
</dbReference>
<evidence type="ECO:0000259" key="6">
    <source>
        <dbReference type="PROSITE" id="PS50089"/>
    </source>
</evidence>
<name>A0A2G5VI18_9PELO</name>
<dbReference type="AlphaFoldDB" id="A0A2G5VI18"/>
<protein>
    <recommendedName>
        <fullName evidence="6">RING-type domain-containing protein</fullName>
    </recommendedName>
</protein>
<evidence type="ECO:0000256" key="3">
    <source>
        <dbReference type="PROSITE-ProRule" id="PRU00175"/>
    </source>
</evidence>
<dbReference type="SMART" id="SM00184">
    <property type="entry name" value="RING"/>
    <property type="match status" value="1"/>
</dbReference>
<feature type="compositionally biased region" description="Basic and acidic residues" evidence="5">
    <location>
        <begin position="312"/>
        <end position="324"/>
    </location>
</feature>
<evidence type="ECO:0000256" key="4">
    <source>
        <dbReference type="SAM" id="Coils"/>
    </source>
</evidence>
<feature type="region of interest" description="Disordered" evidence="5">
    <location>
        <begin position="300"/>
        <end position="333"/>
    </location>
</feature>
<evidence type="ECO:0000313" key="8">
    <source>
        <dbReference type="Proteomes" id="UP000230233"/>
    </source>
</evidence>
<evidence type="ECO:0000256" key="5">
    <source>
        <dbReference type="SAM" id="MobiDB-lite"/>
    </source>
</evidence>
<feature type="region of interest" description="Disordered" evidence="5">
    <location>
        <begin position="532"/>
        <end position="621"/>
    </location>
</feature>
<comment type="caution">
    <text evidence="7">The sequence shown here is derived from an EMBL/GenBank/DDBJ whole genome shotgun (WGS) entry which is preliminary data.</text>
</comment>
<dbReference type="Gene3D" id="3.30.40.10">
    <property type="entry name" value="Zinc/RING finger domain, C3HC4 (zinc finger)"/>
    <property type="match status" value="1"/>
</dbReference>
<accession>A0A2G5VI18</accession>
<dbReference type="InterPro" id="IPR047153">
    <property type="entry name" value="TRIM45/56/19-like"/>
</dbReference>
<dbReference type="GO" id="GO:0061630">
    <property type="term" value="F:ubiquitin protein ligase activity"/>
    <property type="evidence" value="ECO:0007669"/>
    <property type="project" value="TreeGrafter"/>
</dbReference>
<keyword evidence="1 3" id="KW-0863">Zinc-finger</keyword>
<dbReference type="InterPro" id="IPR001841">
    <property type="entry name" value="Znf_RING"/>
</dbReference>
<feature type="compositionally biased region" description="Low complexity" evidence="5">
    <location>
        <begin position="559"/>
        <end position="589"/>
    </location>
</feature>
<dbReference type="GO" id="GO:0008270">
    <property type="term" value="F:zinc ion binding"/>
    <property type="evidence" value="ECO:0007669"/>
    <property type="project" value="UniProtKB-KW"/>
</dbReference>
<dbReference type="InterPro" id="IPR013083">
    <property type="entry name" value="Znf_RING/FYVE/PHD"/>
</dbReference>
<dbReference type="OrthoDB" id="6105938at2759"/>
<dbReference type="SUPFAM" id="SSF57850">
    <property type="entry name" value="RING/U-box"/>
    <property type="match status" value="1"/>
</dbReference>
<dbReference type="PANTHER" id="PTHR25462">
    <property type="entry name" value="BONUS, ISOFORM C-RELATED"/>
    <property type="match status" value="1"/>
</dbReference>
<organism evidence="7 8">
    <name type="scientific">Caenorhabditis nigoni</name>
    <dbReference type="NCBI Taxonomy" id="1611254"/>
    <lineage>
        <taxon>Eukaryota</taxon>
        <taxon>Metazoa</taxon>
        <taxon>Ecdysozoa</taxon>
        <taxon>Nematoda</taxon>
        <taxon>Chromadorea</taxon>
        <taxon>Rhabditida</taxon>
        <taxon>Rhabditina</taxon>
        <taxon>Rhabditomorpha</taxon>
        <taxon>Rhabditoidea</taxon>
        <taxon>Rhabditidae</taxon>
        <taxon>Peloderinae</taxon>
        <taxon>Caenorhabditis</taxon>
    </lineage>
</organism>